<dbReference type="Proteomes" id="UP000245119">
    <property type="component" value="Linkage Group LG2"/>
</dbReference>
<keyword evidence="4" id="KW-1185">Reference proteome</keyword>
<organism evidence="3 4">
    <name type="scientific">Pomacea canaliculata</name>
    <name type="common">Golden apple snail</name>
    <dbReference type="NCBI Taxonomy" id="400727"/>
    <lineage>
        <taxon>Eukaryota</taxon>
        <taxon>Metazoa</taxon>
        <taxon>Spiralia</taxon>
        <taxon>Lophotrochozoa</taxon>
        <taxon>Mollusca</taxon>
        <taxon>Gastropoda</taxon>
        <taxon>Caenogastropoda</taxon>
        <taxon>Architaenioglossa</taxon>
        <taxon>Ampullarioidea</taxon>
        <taxon>Ampullariidae</taxon>
        <taxon>Pomacea</taxon>
    </lineage>
</organism>
<feature type="region of interest" description="Disordered" evidence="1">
    <location>
        <begin position="92"/>
        <end position="113"/>
    </location>
</feature>
<protein>
    <recommendedName>
        <fullName evidence="2">C2H2-type domain-containing protein</fullName>
    </recommendedName>
</protein>
<feature type="compositionally biased region" description="Basic and acidic residues" evidence="1">
    <location>
        <begin position="97"/>
        <end position="106"/>
    </location>
</feature>
<dbReference type="InterPro" id="IPR013087">
    <property type="entry name" value="Znf_C2H2_type"/>
</dbReference>
<gene>
    <name evidence="3" type="ORF">C0Q70_03771</name>
</gene>
<feature type="domain" description="C2H2-type" evidence="2">
    <location>
        <begin position="423"/>
        <end position="446"/>
    </location>
</feature>
<reference evidence="3 4" key="1">
    <citation type="submission" date="2018-04" db="EMBL/GenBank/DDBJ databases">
        <title>The genome of golden apple snail Pomacea canaliculata provides insight into stress tolerance and invasive adaptation.</title>
        <authorList>
            <person name="Liu C."/>
            <person name="Liu B."/>
            <person name="Ren Y."/>
            <person name="Zhang Y."/>
            <person name="Wang H."/>
            <person name="Li S."/>
            <person name="Jiang F."/>
            <person name="Yin L."/>
            <person name="Zhang G."/>
            <person name="Qian W."/>
            <person name="Fan W."/>
        </authorList>
    </citation>
    <scope>NUCLEOTIDE SEQUENCE [LARGE SCALE GENOMIC DNA]</scope>
    <source>
        <strain evidence="3">SZHN2017</strain>
        <tissue evidence="3">Muscle</tissue>
    </source>
</reference>
<evidence type="ECO:0000313" key="4">
    <source>
        <dbReference type="Proteomes" id="UP000245119"/>
    </source>
</evidence>
<dbReference type="PROSITE" id="PS00028">
    <property type="entry name" value="ZINC_FINGER_C2H2_1"/>
    <property type="match status" value="1"/>
</dbReference>
<dbReference type="EMBL" id="PZQS01000002">
    <property type="protein sequence ID" value="PVD36781.1"/>
    <property type="molecule type" value="Genomic_DNA"/>
</dbReference>
<dbReference type="OrthoDB" id="6414306at2759"/>
<evidence type="ECO:0000256" key="1">
    <source>
        <dbReference type="SAM" id="MobiDB-lite"/>
    </source>
</evidence>
<accession>A0A2T7PTM7</accession>
<name>A0A2T7PTM7_POMCA</name>
<dbReference type="AlphaFoldDB" id="A0A2T7PTM7"/>
<comment type="caution">
    <text evidence="3">The sequence shown here is derived from an EMBL/GenBank/DDBJ whole genome shotgun (WGS) entry which is preliminary data.</text>
</comment>
<evidence type="ECO:0000313" key="3">
    <source>
        <dbReference type="EMBL" id="PVD36781.1"/>
    </source>
</evidence>
<evidence type="ECO:0000259" key="2">
    <source>
        <dbReference type="PROSITE" id="PS00028"/>
    </source>
</evidence>
<proteinExistence type="predicted"/>
<sequence>MPDEKRKRWIDVKTKRDHHDSKETSLQLEQKDLYPDTTMSQTLIDVHEAINTINTKNISEESCIPTSIEQQQISDDENNLTLSSVTVSHAESNFPSDRIHDLDNKESNSTSDKAELVTSVTVSYSENDLLNKSAMKESKDLHADLSNNSASPETAIEKMALCNTVMSQEVTTRKYETECTPISEQEMEYMCKGLLFYVRMGSSQCPHVTSKLKSHLTAENLGMPVSEGQFIRALDLAVGGQKTVGGPSGSCLSEQKQSEHDAGKFFQASDVCVNSVSNESNIEGCLLAKSCTPDSLIEGKKLEVDMLLGKPEEKDNTSNQEMMLDNAAEEVPNFACHKGQSTSEQPSDEFSDSESELLDLMLELELKKRQEQEAIDQGVEGACSECLRMLHFGSSFESPAKMSTEDYESIRFGKNGKNGLVYCVCSMCRRYYGSLDYLIRHQWKKHPSILCSHMEASPKNFYYHSFGDFIYCDLSLLCPSSFS</sequence>
<feature type="region of interest" description="Disordered" evidence="1">
    <location>
        <begin position="1"/>
        <end position="24"/>
    </location>
</feature>